<dbReference type="CDD" id="cd06580">
    <property type="entry name" value="TM_PBP1_transp_TpRbsC_like"/>
    <property type="match status" value="1"/>
</dbReference>
<feature type="transmembrane region" description="Helical" evidence="6">
    <location>
        <begin position="199"/>
        <end position="217"/>
    </location>
</feature>
<feature type="transmembrane region" description="Helical" evidence="6">
    <location>
        <begin position="63"/>
        <end position="86"/>
    </location>
</feature>
<dbReference type="PANTHER" id="PTHR47089">
    <property type="entry name" value="ABC TRANSPORTER, PERMEASE PROTEIN"/>
    <property type="match status" value="1"/>
</dbReference>
<feature type="transmembrane region" description="Helical" evidence="6">
    <location>
        <begin position="20"/>
        <end position="43"/>
    </location>
</feature>
<dbReference type="Proteomes" id="UP000001880">
    <property type="component" value="Chromosome"/>
</dbReference>
<dbReference type="AlphaFoldDB" id="D0LI11"/>
<keyword evidence="3 6" id="KW-0812">Transmembrane</keyword>
<organism evidence="7 8">
    <name type="scientific">Haliangium ochraceum (strain DSM 14365 / JCM 11303 / SMP-2)</name>
    <dbReference type="NCBI Taxonomy" id="502025"/>
    <lineage>
        <taxon>Bacteria</taxon>
        <taxon>Pseudomonadati</taxon>
        <taxon>Myxococcota</taxon>
        <taxon>Polyangia</taxon>
        <taxon>Haliangiales</taxon>
        <taxon>Kofleriaceae</taxon>
        <taxon>Haliangium</taxon>
    </lineage>
</organism>
<dbReference type="RefSeq" id="WP_012827448.1">
    <property type="nucleotide sequence ID" value="NC_013440.1"/>
</dbReference>
<dbReference type="eggNOG" id="COG4603">
    <property type="taxonomic scope" value="Bacteria"/>
</dbReference>
<feature type="transmembrane region" description="Helical" evidence="6">
    <location>
        <begin position="152"/>
        <end position="171"/>
    </location>
</feature>
<feature type="transmembrane region" description="Helical" evidence="6">
    <location>
        <begin position="298"/>
        <end position="318"/>
    </location>
</feature>
<dbReference type="GO" id="GO:0022857">
    <property type="term" value="F:transmembrane transporter activity"/>
    <property type="evidence" value="ECO:0007669"/>
    <property type="project" value="InterPro"/>
</dbReference>
<evidence type="ECO:0000256" key="1">
    <source>
        <dbReference type="ARBA" id="ARBA00004651"/>
    </source>
</evidence>
<evidence type="ECO:0000256" key="3">
    <source>
        <dbReference type="ARBA" id="ARBA00022692"/>
    </source>
</evidence>
<dbReference type="KEGG" id="hoh:Hoch_2297"/>
<evidence type="ECO:0000256" key="6">
    <source>
        <dbReference type="SAM" id="Phobius"/>
    </source>
</evidence>
<accession>D0LI11</accession>
<dbReference type="HOGENOM" id="CLU_040769_0_0_7"/>
<evidence type="ECO:0000313" key="8">
    <source>
        <dbReference type="Proteomes" id="UP000001880"/>
    </source>
</evidence>
<evidence type="ECO:0000256" key="5">
    <source>
        <dbReference type="ARBA" id="ARBA00023136"/>
    </source>
</evidence>
<comment type="subcellular location">
    <subcellularLocation>
        <location evidence="1">Cell membrane</location>
        <topology evidence="1">Multi-pass membrane protein</topology>
    </subcellularLocation>
</comment>
<sequence>MSRRLRPRPRLVPRELPGRLAGVGVAALAALSALLAALALFALSGAPPLEALSTLLGEPLRSSYGMGETLLVASPLLLCGLSVALARRVGMWNIGAEGQLALGAFAAAGLALHLDVPAPASVLVLALGGALAGALWAAAPALLRVYAGVSEILSTLMLNYVGAAWVAYWVFGPWKGADGFPYTAYIGDAWQLPTLVGRAHLGLLVGILLAALLALALRRSAAGYELRVIGAAPAAARYAGMPVAARSVAAMLLAGALAGLAGAFEVAGTAHRLHASISPGYGYTGIIVAFLAGQRPLLVPLVAVGMAVLAVGGEGLQIAYPTLSAAAVDALQGVLLLSVLIGQGLAGYRLVWTAPGPVGQADED</sequence>
<dbReference type="PANTHER" id="PTHR47089:SF1">
    <property type="entry name" value="GUANOSINE ABC TRANSPORTER PERMEASE PROTEIN NUPP"/>
    <property type="match status" value="1"/>
</dbReference>
<reference evidence="7 8" key="1">
    <citation type="journal article" date="2010" name="Stand. Genomic Sci.">
        <title>Complete genome sequence of Haliangium ochraceum type strain (SMP-2).</title>
        <authorList>
            <consortium name="US DOE Joint Genome Institute (JGI-PGF)"/>
            <person name="Ivanova N."/>
            <person name="Daum C."/>
            <person name="Lang E."/>
            <person name="Abt B."/>
            <person name="Kopitz M."/>
            <person name="Saunders E."/>
            <person name="Lapidus A."/>
            <person name="Lucas S."/>
            <person name="Glavina Del Rio T."/>
            <person name="Nolan M."/>
            <person name="Tice H."/>
            <person name="Copeland A."/>
            <person name="Cheng J.F."/>
            <person name="Chen F."/>
            <person name="Bruce D."/>
            <person name="Goodwin L."/>
            <person name="Pitluck S."/>
            <person name="Mavromatis K."/>
            <person name="Pati A."/>
            <person name="Mikhailova N."/>
            <person name="Chen A."/>
            <person name="Palaniappan K."/>
            <person name="Land M."/>
            <person name="Hauser L."/>
            <person name="Chang Y.J."/>
            <person name="Jeffries C.D."/>
            <person name="Detter J.C."/>
            <person name="Brettin T."/>
            <person name="Rohde M."/>
            <person name="Goker M."/>
            <person name="Bristow J."/>
            <person name="Markowitz V."/>
            <person name="Eisen J.A."/>
            <person name="Hugenholtz P."/>
            <person name="Kyrpides N.C."/>
            <person name="Klenk H.P."/>
        </authorList>
    </citation>
    <scope>NUCLEOTIDE SEQUENCE [LARGE SCALE GENOMIC DNA]</scope>
    <source>
        <strain evidence="8">DSM 14365 / CIP 107738 / JCM 11303 / AJ 13395 / SMP-2</strain>
    </source>
</reference>
<dbReference type="Pfam" id="PF02653">
    <property type="entry name" value="BPD_transp_2"/>
    <property type="match status" value="1"/>
</dbReference>
<dbReference type="OrthoDB" id="9809785at2"/>
<feature type="transmembrane region" description="Helical" evidence="6">
    <location>
        <begin position="247"/>
        <end position="267"/>
    </location>
</feature>
<keyword evidence="4 6" id="KW-1133">Transmembrane helix</keyword>
<keyword evidence="5 6" id="KW-0472">Membrane</keyword>
<keyword evidence="2" id="KW-1003">Cell membrane</keyword>
<feature type="transmembrane region" description="Helical" evidence="6">
    <location>
        <begin position="330"/>
        <end position="351"/>
    </location>
</feature>
<feature type="transmembrane region" description="Helical" evidence="6">
    <location>
        <begin position="98"/>
        <end position="114"/>
    </location>
</feature>
<dbReference type="STRING" id="502025.Hoch_2297"/>
<dbReference type="InterPro" id="IPR001851">
    <property type="entry name" value="ABC_transp_permease"/>
</dbReference>
<evidence type="ECO:0000313" key="7">
    <source>
        <dbReference type="EMBL" id="ACY14840.1"/>
    </source>
</evidence>
<dbReference type="EMBL" id="CP001804">
    <property type="protein sequence ID" value="ACY14840.1"/>
    <property type="molecule type" value="Genomic_DNA"/>
</dbReference>
<evidence type="ECO:0000256" key="2">
    <source>
        <dbReference type="ARBA" id="ARBA00022475"/>
    </source>
</evidence>
<feature type="transmembrane region" description="Helical" evidence="6">
    <location>
        <begin position="120"/>
        <end position="143"/>
    </location>
</feature>
<name>D0LI11_HALO1</name>
<keyword evidence="8" id="KW-1185">Reference proteome</keyword>
<feature type="transmembrane region" description="Helical" evidence="6">
    <location>
        <begin position="273"/>
        <end position="291"/>
    </location>
</feature>
<proteinExistence type="predicted"/>
<evidence type="ECO:0000256" key="4">
    <source>
        <dbReference type="ARBA" id="ARBA00022989"/>
    </source>
</evidence>
<protein>
    <submittedName>
        <fullName evidence="7">Inner-membrane translocator</fullName>
    </submittedName>
</protein>
<dbReference type="GO" id="GO:0005886">
    <property type="term" value="C:plasma membrane"/>
    <property type="evidence" value="ECO:0007669"/>
    <property type="project" value="UniProtKB-SubCell"/>
</dbReference>
<gene>
    <name evidence="7" type="ordered locus">Hoch_2297</name>
</gene>